<evidence type="ECO:0000256" key="2">
    <source>
        <dbReference type="ARBA" id="ARBA00022741"/>
    </source>
</evidence>
<dbReference type="CDD" id="cd01428">
    <property type="entry name" value="ADK"/>
    <property type="match status" value="1"/>
</dbReference>
<organism evidence="5 6">
    <name type="scientific">Plasmodium ovale curtisi</name>
    <dbReference type="NCBI Taxonomy" id="864141"/>
    <lineage>
        <taxon>Eukaryota</taxon>
        <taxon>Sar</taxon>
        <taxon>Alveolata</taxon>
        <taxon>Apicomplexa</taxon>
        <taxon>Aconoidasida</taxon>
        <taxon>Haemosporida</taxon>
        <taxon>Plasmodiidae</taxon>
        <taxon>Plasmodium</taxon>
        <taxon>Plasmodium (Plasmodium)</taxon>
    </lineage>
</organism>
<dbReference type="GO" id="GO:0005524">
    <property type="term" value="F:ATP binding"/>
    <property type="evidence" value="ECO:0007669"/>
    <property type="project" value="InterPro"/>
</dbReference>
<dbReference type="InterPro" id="IPR033690">
    <property type="entry name" value="Adenylat_kinase_CS"/>
</dbReference>
<dbReference type="GO" id="GO:0006139">
    <property type="term" value="P:nucleobase-containing compound metabolic process"/>
    <property type="evidence" value="ECO:0007669"/>
    <property type="project" value="InterPro"/>
</dbReference>
<evidence type="ECO:0000313" key="6">
    <source>
        <dbReference type="Proteomes" id="UP000078546"/>
    </source>
</evidence>
<dbReference type="InterPro" id="IPR000850">
    <property type="entry name" value="Adenylat/UMP-CMP_kin"/>
</dbReference>
<reference evidence="6" key="1">
    <citation type="submission" date="2016-05" db="EMBL/GenBank/DDBJ databases">
        <authorList>
            <person name="Naeem Raeece"/>
        </authorList>
    </citation>
    <scope>NUCLEOTIDE SEQUENCE [LARGE SCALE GENOMIC DNA]</scope>
</reference>
<protein>
    <submittedName>
        <fullName evidence="5">UMP-CMP kinase, putative</fullName>
    </submittedName>
</protein>
<dbReference type="EMBL" id="FLQV01000043">
    <property type="protein sequence ID" value="SBS80601.1"/>
    <property type="molecule type" value="Genomic_DNA"/>
</dbReference>
<keyword evidence="3 5" id="KW-0418">Kinase</keyword>
<sequence>MYEQIRLAEVHDLKLLFLEEYNEYIKLVRNIEIYYQKLKLSWSKFHLFYQQNGSSILERSECEKGENTVKKPSEENEKGMRGMDGRKKKGAEKTRDKSIYFSYENIEEDLKIIQQKKKRNDCYFFKACNNIDNSFVLHSLKDVPNAIEFSRNAALTPLSKTCENLSYLKSKKKKYFYLPSTNVYYNSGTSVFKNHLEKHNIRRLRKLKRNAVFETNKFYINRKLEEQFFANNTFTMSRDQPFVIFMLGGPGSGKGTQCKLIQDKFDFVHISAGDCLREYLTKCENNEANKMHQSIVEDCINNGKIAPVHITLELMKKKMQAEIEKIKQKEKNEMFNDKEHRKEEGKKSFSFNALDDNIKLKNTDIDEYNKKLKYENNIFENKEVLKVLEKNKFEQKAKYKFIIDGFPRNYDNFNGWMNIIGSYAYVHLCLFLYCDEDIMVKRCMNRGLMSGRADDNMKTLRKRFETHKNDCMPIINIFLNEHKCIFINANKNIDDVWNDIQYVFTNM</sequence>
<dbReference type="PANTHER" id="PTHR23359">
    <property type="entry name" value="NUCLEOTIDE KINASE"/>
    <property type="match status" value="1"/>
</dbReference>
<evidence type="ECO:0000313" key="5">
    <source>
        <dbReference type="EMBL" id="SBS80601.1"/>
    </source>
</evidence>
<keyword evidence="2" id="KW-0547">Nucleotide-binding</keyword>
<proteinExistence type="inferred from homology"/>
<name>A0A1A8VJC8_PLAOA</name>
<dbReference type="HAMAP" id="MF_00235">
    <property type="entry name" value="Adenylate_kinase_Adk"/>
    <property type="match status" value="1"/>
</dbReference>
<dbReference type="PROSITE" id="PS00113">
    <property type="entry name" value="ADENYLATE_KINASE"/>
    <property type="match status" value="1"/>
</dbReference>
<dbReference type="InterPro" id="IPR027417">
    <property type="entry name" value="P-loop_NTPase"/>
</dbReference>
<keyword evidence="1" id="KW-0808">Transferase</keyword>
<gene>
    <name evidence="5" type="ORF">POVCU1_001850</name>
</gene>
<dbReference type="Gene3D" id="3.40.50.300">
    <property type="entry name" value="P-loop containing nucleotide triphosphate hydrolases"/>
    <property type="match status" value="2"/>
</dbReference>
<feature type="region of interest" description="Disordered" evidence="4">
    <location>
        <begin position="60"/>
        <end position="91"/>
    </location>
</feature>
<evidence type="ECO:0000256" key="4">
    <source>
        <dbReference type="SAM" id="MobiDB-lite"/>
    </source>
</evidence>
<dbReference type="GO" id="GO:0019205">
    <property type="term" value="F:nucleobase-containing compound kinase activity"/>
    <property type="evidence" value="ECO:0007669"/>
    <property type="project" value="InterPro"/>
</dbReference>
<dbReference type="Pfam" id="PF00406">
    <property type="entry name" value="ADK"/>
    <property type="match status" value="2"/>
</dbReference>
<dbReference type="Proteomes" id="UP000078546">
    <property type="component" value="Unassembled WGS sequence"/>
</dbReference>
<accession>A0A1A8VJC8</accession>
<dbReference type="SUPFAM" id="SSF52540">
    <property type="entry name" value="P-loop containing nucleoside triphosphate hydrolases"/>
    <property type="match status" value="1"/>
</dbReference>
<dbReference type="AlphaFoldDB" id="A0A1A8VJC8"/>
<evidence type="ECO:0000256" key="1">
    <source>
        <dbReference type="ARBA" id="ARBA00022679"/>
    </source>
</evidence>
<evidence type="ECO:0000256" key="3">
    <source>
        <dbReference type="ARBA" id="ARBA00022777"/>
    </source>
</evidence>